<sequence>ADNILKTCLMMLSPLTQFPVSASLFLAQLLRCGGGCVNLVHIPATLPHLLGGLKEPVIHPGSGYPPLVRHETTELIRCRKPCNKLREAWVIYLCCPLQADKKEFSALRAQAASLSRLLPLIFSLL</sequence>
<organism evidence="1 2">
    <name type="scientific">Batillaria attramentaria</name>
    <dbReference type="NCBI Taxonomy" id="370345"/>
    <lineage>
        <taxon>Eukaryota</taxon>
        <taxon>Metazoa</taxon>
        <taxon>Spiralia</taxon>
        <taxon>Lophotrochozoa</taxon>
        <taxon>Mollusca</taxon>
        <taxon>Gastropoda</taxon>
        <taxon>Caenogastropoda</taxon>
        <taxon>Sorbeoconcha</taxon>
        <taxon>Cerithioidea</taxon>
        <taxon>Batillariidae</taxon>
        <taxon>Batillaria</taxon>
    </lineage>
</organism>
<evidence type="ECO:0000313" key="2">
    <source>
        <dbReference type="Proteomes" id="UP001519460"/>
    </source>
</evidence>
<keyword evidence="2" id="KW-1185">Reference proteome</keyword>
<protein>
    <submittedName>
        <fullName evidence="1">Uncharacterized protein</fullName>
    </submittedName>
</protein>
<accession>A0ABD0JMP6</accession>
<proteinExistence type="predicted"/>
<dbReference type="AlphaFoldDB" id="A0ABD0JMP6"/>
<name>A0ABD0JMP6_9CAEN</name>
<evidence type="ECO:0000313" key="1">
    <source>
        <dbReference type="EMBL" id="KAK7476227.1"/>
    </source>
</evidence>
<dbReference type="EMBL" id="JACVVK020000381">
    <property type="protein sequence ID" value="KAK7476227.1"/>
    <property type="molecule type" value="Genomic_DNA"/>
</dbReference>
<comment type="caution">
    <text evidence="1">The sequence shown here is derived from an EMBL/GenBank/DDBJ whole genome shotgun (WGS) entry which is preliminary data.</text>
</comment>
<dbReference type="Proteomes" id="UP001519460">
    <property type="component" value="Unassembled WGS sequence"/>
</dbReference>
<gene>
    <name evidence="1" type="ORF">BaRGS_00032503</name>
</gene>
<reference evidence="1 2" key="1">
    <citation type="journal article" date="2023" name="Sci. Data">
        <title>Genome assembly of the Korean intertidal mud-creeper Batillaria attramentaria.</title>
        <authorList>
            <person name="Patra A.K."/>
            <person name="Ho P.T."/>
            <person name="Jun S."/>
            <person name="Lee S.J."/>
            <person name="Kim Y."/>
            <person name="Won Y.J."/>
        </authorList>
    </citation>
    <scope>NUCLEOTIDE SEQUENCE [LARGE SCALE GENOMIC DNA]</scope>
    <source>
        <strain evidence="1">Wonlab-2016</strain>
    </source>
</reference>
<feature type="non-terminal residue" evidence="1">
    <location>
        <position position="1"/>
    </location>
</feature>